<feature type="coiled-coil region" evidence="1">
    <location>
        <begin position="629"/>
        <end position="852"/>
    </location>
</feature>
<dbReference type="GO" id="GO:0006302">
    <property type="term" value="P:double-strand break repair"/>
    <property type="evidence" value="ECO:0007669"/>
    <property type="project" value="InterPro"/>
</dbReference>
<protein>
    <submittedName>
        <fullName evidence="3">Exonuclease SbcC</fullName>
    </submittedName>
</protein>
<organism evidence="3">
    <name type="scientific">uncultured Aureispira sp</name>
    <dbReference type="NCBI Taxonomy" id="1331704"/>
    <lineage>
        <taxon>Bacteria</taxon>
        <taxon>Pseudomonadati</taxon>
        <taxon>Bacteroidota</taxon>
        <taxon>Saprospiria</taxon>
        <taxon>Saprospirales</taxon>
        <taxon>Saprospiraceae</taxon>
        <taxon>Aureispira</taxon>
        <taxon>environmental samples</taxon>
    </lineage>
</organism>
<proteinExistence type="predicted"/>
<dbReference type="Pfam" id="PF13558">
    <property type="entry name" value="SbcC_Walker_B"/>
    <property type="match status" value="1"/>
</dbReference>
<sequence>MKILSIKFENLNSLKKKWHIDFEASPLKDSGLFLITGNTGAGKSTILDAITLALFGLVPRFQDMNINKKENQILTYGSNSCYAEVEFENMGKVYRSKWSLRKTRTGSFSESKREIAELSPDRLSDKILATKKKEVDALVEELLGGLDFKRFTRSVLLAQGEFAQFLKGTKDRSTILERITNSDRYSKISIAAFERHKEALLELDKLREQNSNIQLLSPEEKDFLVEQLAISEGQHLTQDKALIQQRQELQVMQKLEDLETEQAQLGLQLEQLLTEKTAAQPSFDQLALHQKAIEFKPSLDALEQTIKNHRTVLTEIETLLKATQSTTKELADRSQEQQKLEAARQTAKENFLAFEQIYDQVVKLDTQLESEQKTALALQKALKESSALVTSKTTLIRKSQAEKEALLEAQLKTTAWLKQHQLYASLVDSDTIFELKNQYKDLQKHQESLQAITTKQTTTQSKIEALNTQAQAFKTSLQKNQTTLAQEQHIYVQLCEKNQLDATLSYETHLRAIQEKSAKAGQLLQALTSVEEKYKTYQKLKADVAEADKSLDNKQSELKKLNTLFLASEEALIEAKKQEDYYESIYQDQQEKNGLSDFRGKLKEGDQCPLCFSVEQPFRKQTTDISYALKTADKDRKEAKKERKAIEQTHAKNIRDQQLIVSNIQDLENKKATLQKELPLIKKMISAIMQEKQLSITALFNEKDALEKEVARISVLKEALIDLERALVKIQQKIQASEKNQVLFDSNLQQNTSELNGFKLQQTERALEQKSYTAELLKAQSFLQKQLANYQLKDQPLPKAIEHLEEHKNKYIEQVESQQNQLTQIKNIDLQIKNVQEQLEEAQEHLAAKKLTWTQQQEEFKVLKTRRFDLFGEDSIQATKTSKTKELEKLNRTLEDNLKAVQQLEQLQAKNTGVLSEKKKQALLLEAFISEKQPLLLNAIQAIGLEDLAALKASLLDKARAQAILQQQQELQQTIDATLEKQSNNKAQQASILETLPTPLADKERLVEQYQLLQQQVKNLLQEIGSTKEKLRHQATQEAKNKTLLDKINSYKKEVDRWAMLKEVIGSSDGKKFRVFAQSITLKKLIYLANQHLRYFINGRYYLEKRLAEYKDRRPNDILEIDIVDTFQANNKRPLNTLSGGESFLASLALALGLSDLAGGNATIESLFIDEGFGTLDADTLQVAIRALQTLESKGKTIGVISHIEQLKQNIPTQIHVVKRGGGFSQLTVSEV</sequence>
<evidence type="ECO:0000256" key="1">
    <source>
        <dbReference type="SAM" id="Coils"/>
    </source>
</evidence>
<keyword evidence="3" id="KW-0378">Hydrolase</keyword>
<dbReference type="InterPro" id="IPR027417">
    <property type="entry name" value="P-loop_NTPase"/>
</dbReference>
<keyword evidence="1" id="KW-0175">Coiled coil</keyword>
<feature type="coiled-coil region" evidence="1">
    <location>
        <begin position="537"/>
        <end position="564"/>
    </location>
</feature>
<evidence type="ECO:0000259" key="2">
    <source>
        <dbReference type="Pfam" id="PF13476"/>
    </source>
</evidence>
<dbReference type="InterPro" id="IPR038729">
    <property type="entry name" value="Rad50/SbcC_AAA"/>
</dbReference>
<dbReference type="GO" id="GO:0004527">
    <property type="term" value="F:exonuclease activity"/>
    <property type="evidence" value="ECO:0007669"/>
    <property type="project" value="UniProtKB-KW"/>
</dbReference>
<dbReference type="Gene3D" id="3.40.50.300">
    <property type="entry name" value="P-loop containing nucleotide triphosphate hydrolases"/>
    <property type="match status" value="2"/>
</dbReference>
<dbReference type="Pfam" id="PF13476">
    <property type="entry name" value="AAA_23"/>
    <property type="match status" value="1"/>
</dbReference>
<gene>
    <name evidence="3" type="ORF">HELGO_WM17827</name>
</gene>
<accession>A0A6S6TJX8</accession>
<feature type="domain" description="Rad50/SbcC-type AAA" evidence="2">
    <location>
        <begin position="5"/>
        <end position="211"/>
    </location>
</feature>
<name>A0A6S6TJX8_9BACT</name>
<dbReference type="EMBL" id="CACVAQ010000275">
    <property type="protein sequence ID" value="CAA6819585.1"/>
    <property type="molecule type" value="Genomic_DNA"/>
</dbReference>
<feature type="coiled-coil region" evidence="1">
    <location>
        <begin position="299"/>
        <end position="350"/>
    </location>
</feature>
<keyword evidence="3" id="KW-0269">Exonuclease</keyword>
<dbReference type="AlphaFoldDB" id="A0A6S6TJX8"/>
<feature type="coiled-coil region" evidence="1">
    <location>
        <begin position="961"/>
        <end position="1030"/>
    </location>
</feature>
<reference evidence="3" key="1">
    <citation type="submission" date="2020-01" db="EMBL/GenBank/DDBJ databases">
        <authorList>
            <person name="Meier V. D."/>
            <person name="Meier V D."/>
        </authorList>
    </citation>
    <scope>NUCLEOTIDE SEQUENCE</scope>
    <source>
        <strain evidence="3">HLG_WM_MAG_10</strain>
    </source>
</reference>
<evidence type="ECO:0000313" key="3">
    <source>
        <dbReference type="EMBL" id="CAA6819585.1"/>
    </source>
</evidence>
<dbReference type="SUPFAM" id="SSF52540">
    <property type="entry name" value="P-loop containing nucleoside triphosphate hydrolases"/>
    <property type="match status" value="1"/>
</dbReference>
<dbReference type="PANTHER" id="PTHR32114">
    <property type="entry name" value="ABC TRANSPORTER ABCH.3"/>
    <property type="match status" value="1"/>
</dbReference>
<keyword evidence="3" id="KW-0540">Nuclease</keyword>
<dbReference type="PANTHER" id="PTHR32114:SF2">
    <property type="entry name" value="ABC TRANSPORTER ABCH.3"/>
    <property type="match status" value="1"/>
</dbReference>
<dbReference type="GO" id="GO:0016887">
    <property type="term" value="F:ATP hydrolysis activity"/>
    <property type="evidence" value="ECO:0007669"/>
    <property type="project" value="InterPro"/>
</dbReference>